<dbReference type="NCBIfam" id="TIGR00166">
    <property type="entry name" value="S6"/>
    <property type="match status" value="1"/>
</dbReference>
<keyword evidence="2 6" id="KW-0689">Ribosomal protein</keyword>
<dbReference type="CDD" id="cd00473">
    <property type="entry name" value="bS6"/>
    <property type="match status" value="1"/>
</dbReference>
<evidence type="ECO:0000256" key="2">
    <source>
        <dbReference type="ARBA" id="ARBA00022980"/>
    </source>
</evidence>
<sequence>MDTRLYEGMFIVQPGDRETESRERVLEEIKAEIARQNGTIEKIIPMGKREFTYSIKRFRDGYYFLIYFRVAPQALQKMTERFKINTSILRELILAVDEIPTNVRIVEQTESARVSSDDEAPVASKRKSAPVVDEDDDDEADVDSDESDEYEDDEE</sequence>
<dbReference type="InterPro" id="IPR014717">
    <property type="entry name" value="Transl_elong_EF1B/ribsomal_bS6"/>
</dbReference>
<dbReference type="GO" id="GO:0006412">
    <property type="term" value="P:translation"/>
    <property type="evidence" value="ECO:0007669"/>
    <property type="project" value="UniProtKB-UniRule"/>
</dbReference>
<dbReference type="InterPro" id="IPR000529">
    <property type="entry name" value="Ribosomal_bS6"/>
</dbReference>
<comment type="function">
    <text evidence="4 6">Binds together with bS18 to 16S ribosomal RNA.</text>
</comment>
<dbReference type="InterPro" id="IPR020814">
    <property type="entry name" value="Ribosomal_S6_plastid/chlpt"/>
</dbReference>
<comment type="similarity">
    <text evidence="1 6">Belongs to the bacterial ribosomal protein bS6 family.</text>
</comment>
<dbReference type="GO" id="GO:0005840">
    <property type="term" value="C:ribosome"/>
    <property type="evidence" value="ECO:0007669"/>
    <property type="project" value="UniProtKB-KW"/>
</dbReference>
<comment type="caution">
    <text evidence="8">The sequence shown here is derived from an EMBL/GenBank/DDBJ whole genome shotgun (WGS) entry which is preliminary data.</text>
</comment>
<evidence type="ECO:0000256" key="6">
    <source>
        <dbReference type="HAMAP-Rule" id="MF_00360"/>
    </source>
</evidence>
<dbReference type="HAMAP" id="MF_00360">
    <property type="entry name" value="Ribosomal_bS6"/>
    <property type="match status" value="1"/>
</dbReference>
<protein>
    <recommendedName>
        <fullName evidence="5 6">Small ribosomal subunit protein bS6</fullName>
    </recommendedName>
</protein>
<evidence type="ECO:0000313" key="9">
    <source>
        <dbReference type="Proteomes" id="UP000266426"/>
    </source>
</evidence>
<gene>
    <name evidence="6 8" type="primary">rpsF</name>
    <name evidence="8" type="ORF">C4541_10970</name>
</gene>
<dbReference type="GO" id="GO:0070181">
    <property type="term" value="F:small ribosomal subunit rRNA binding"/>
    <property type="evidence" value="ECO:0007669"/>
    <property type="project" value="TreeGrafter"/>
</dbReference>
<feature type="region of interest" description="Disordered" evidence="7">
    <location>
        <begin position="108"/>
        <end position="155"/>
    </location>
</feature>
<dbReference type="InterPro" id="IPR035980">
    <property type="entry name" value="Ribosomal_bS6_sf"/>
</dbReference>
<dbReference type="SUPFAM" id="SSF54995">
    <property type="entry name" value="Ribosomal protein S6"/>
    <property type="match status" value="1"/>
</dbReference>
<evidence type="ECO:0000256" key="5">
    <source>
        <dbReference type="ARBA" id="ARBA00035294"/>
    </source>
</evidence>
<evidence type="ECO:0000313" key="8">
    <source>
        <dbReference type="EMBL" id="RJP57090.1"/>
    </source>
</evidence>
<evidence type="ECO:0000256" key="3">
    <source>
        <dbReference type="ARBA" id="ARBA00023274"/>
    </source>
</evidence>
<dbReference type="PANTHER" id="PTHR21011">
    <property type="entry name" value="MITOCHONDRIAL 28S RIBOSOMAL PROTEIN S6"/>
    <property type="match status" value="1"/>
</dbReference>
<keyword evidence="3 6" id="KW-0687">Ribonucleoprotein</keyword>
<dbReference type="GO" id="GO:0003735">
    <property type="term" value="F:structural constituent of ribosome"/>
    <property type="evidence" value="ECO:0007669"/>
    <property type="project" value="InterPro"/>
</dbReference>
<feature type="compositionally biased region" description="Acidic residues" evidence="7">
    <location>
        <begin position="132"/>
        <end position="155"/>
    </location>
</feature>
<dbReference type="AlphaFoldDB" id="A0A3A4QSY0"/>
<organism evidence="8 9">
    <name type="scientific">Candidatus Auribacter fodinae</name>
    <dbReference type="NCBI Taxonomy" id="2093366"/>
    <lineage>
        <taxon>Bacteria</taxon>
        <taxon>Pseudomonadati</taxon>
        <taxon>Candidatus Auribacterota</taxon>
        <taxon>Candidatus Auribacteria</taxon>
        <taxon>Candidatus Auribacterales</taxon>
        <taxon>Candidatus Auribacteraceae</taxon>
        <taxon>Candidatus Auribacter</taxon>
    </lineage>
</organism>
<dbReference type="Gene3D" id="3.30.70.60">
    <property type="match status" value="1"/>
</dbReference>
<dbReference type="Proteomes" id="UP000266426">
    <property type="component" value="Unassembled WGS sequence"/>
</dbReference>
<accession>A0A3A4QSY0</accession>
<dbReference type="GO" id="GO:1990904">
    <property type="term" value="C:ribonucleoprotein complex"/>
    <property type="evidence" value="ECO:0007669"/>
    <property type="project" value="UniProtKB-KW"/>
</dbReference>
<evidence type="ECO:0000256" key="7">
    <source>
        <dbReference type="SAM" id="MobiDB-lite"/>
    </source>
</evidence>
<proteinExistence type="inferred from homology"/>
<evidence type="ECO:0000256" key="1">
    <source>
        <dbReference type="ARBA" id="ARBA00009512"/>
    </source>
</evidence>
<dbReference type="Pfam" id="PF01250">
    <property type="entry name" value="Ribosomal_S6"/>
    <property type="match status" value="1"/>
</dbReference>
<keyword evidence="6" id="KW-0694">RNA-binding</keyword>
<reference evidence="8 9" key="1">
    <citation type="journal article" date="2017" name="ISME J.">
        <title>Energy and carbon metabolisms in a deep terrestrial subsurface fluid microbial community.</title>
        <authorList>
            <person name="Momper L."/>
            <person name="Jungbluth S.P."/>
            <person name="Lee M.D."/>
            <person name="Amend J.P."/>
        </authorList>
    </citation>
    <scope>NUCLEOTIDE SEQUENCE [LARGE SCALE GENOMIC DNA]</scope>
    <source>
        <strain evidence="8">SURF_26</strain>
    </source>
</reference>
<keyword evidence="6" id="KW-0699">rRNA-binding</keyword>
<dbReference type="EMBL" id="QZJZ01000086">
    <property type="protein sequence ID" value="RJP57090.1"/>
    <property type="molecule type" value="Genomic_DNA"/>
</dbReference>
<dbReference type="PANTHER" id="PTHR21011:SF1">
    <property type="entry name" value="SMALL RIBOSOMAL SUBUNIT PROTEIN BS6M"/>
    <property type="match status" value="1"/>
</dbReference>
<dbReference type="GO" id="GO:0005737">
    <property type="term" value="C:cytoplasm"/>
    <property type="evidence" value="ECO:0007669"/>
    <property type="project" value="UniProtKB-ARBA"/>
</dbReference>
<name>A0A3A4QSY0_9BACT</name>
<evidence type="ECO:0000256" key="4">
    <source>
        <dbReference type="ARBA" id="ARBA00035104"/>
    </source>
</evidence>